<evidence type="ECO:0000256" key="6">
    <source>
        <dbReference type="SAM" id="Phobius"/>
    </source>
</evidence>
<dbReference type="GO" id="GO:0032153">
    <property type="term" value="C:cell division site"/>
    <property type="evidence" value="ECO:0007669"/>
    <property type="project" value="TreeGrafter"/>
</dbReference>
<feature type="transmembrane region" description="Helical" evidence="6">
    <location>
        <begin position="177"/>
        <end position="202"/>
    </location>
</feature>
<dbReference type="PANTHER" id="PTHR30474:SF1">
    <property type="entry name" value="PEPTIDOGLYCAN GLYCOSYLTRANSFERASE MRDB"/>
    <property type="match status" value="1"/>
</dbReference>
<feature type="transmembrane region" description="Helical" evidence="6">
    <location>
        <begin position="299"/>
        <end position="319"/>
    </location>
</feature>
<comment type="caution">
    <text evidence="7">The sequence shown here is derived from an EMBL/GenBank/DDBJ whole genome shotgun (WGS) entry which is preliminary data.</text>
</comment>
<dbReference type="Pfam" id="PF01098">
    <property type="entry name" value="FTSW_RODA_SPOVE"/>
    <property type="match status" value="2"/>
</dbReference>
<feature type="transmembrane region" description="Helical" evidence="6">
    <location>
        <begin position="365"/>
        <end position="387"/>
    </location>
</feature>
<feature type="transmembrane region" description="Helical" evidence="6">
    <location>
        <begin position="149"/>
        <end position="165"/>
    </location>
</feature>
<dbReference type="GO" id="GO:0015648">
    <property type="term" value="F:lipid-linked peptidoglycan transporter activity"/>
    <property type="evidence" value="ECO:0007669"/>
    <property type="project" value="TreeGrafter"/>
</dbReference>
<dbReference type="GO" id="GO:0051301">
    <property type="term" value="P:cell division"/>
    <property type="evidence" value="ECO:0007669"/>
    <property type="project" value="InterPro"/>
</dbReference>
<accession>A0A938BTY5</accession>
<evidence type="ECO:0000256" key="1">
    <source>
        <dbReference type="ARBA" id="ARBA00004141"/>
    </source>
</evidence>
<comment type="subcellular location">
    <subcellularLocation>
        <location evidence="1">Membrane</location>
        <topology evidence="1">Multi-pass membrane protein</topology>
    </subcellularLocation>
</comment>
<organism evidence="7 8">
    <name type="scientific">candidate division WOR-3 bacterium</name>
    <dbReference type="NCBI Taxonomy" id="2052148"/>
    <lineage>
        <taxon>Bacteria</taxon>
        <taxon>Bacteria division WOR-3</taxon>
    </lineage>
</organism>
<keyword evidence="3" id="KW-0133">Cell shape</keyword>
<keyword evidence="4 6" id="KW-1133">Transmembrane helix</keyword>
<feature type="transmembrane region" description="Helical" evidence="6">
    <location>
        <begin position="209"/>
        <end position="230"/>
    </location>
</feature>
<dbReference type="PROSITE" id="PS00428">
    <property type="entry name" value="FTSW_RODA_SPOVE"/>
    <property type="match status" value="1"/>
</dbReference>
<dbReference type="AlphaFoldDB" id="A0A938BTY5"/>
<name>A0A938BTY5_UNCW3</name>
<sequence>MKRFDPGLIAATLLLASFGLLAIYSSGGSYFFFRQLIFLAAAIGAAAAAVFIPRRILYGLAEPIYGLAVLMLIAVLIAGTGPGSHRWFVLGPVYVQPSEFAKLTTVLLLAKHLSYKRTIGLSFRDLALPAAIAAVPSLLVMVEPDLSTSLIFAAMLAAMLYWQGMRPLHILLLFSPALSFAAGFSLYTWIPFFVVMGIILLFRAGVRNALVGLGVSAGFGLLSPVVLASLKGYQRARIMSFFAPWFDPHGISWNAIQSQIAIGSGRLIGKGLFQGSQKRLGFLPNRHTDFVFSSLGEELGLVGCLVLLGLFFWLVRRILLAARQSGDSTGSLLCVGFAAIIGYQMFVNIGMLLGMLPITGITLPFVSYGGSSLLLNFLMVGLVLNVISRPE</sequence>
<evidence type="ECO:0000256" key="4">
    <source>
        <dbReference type="ARBA" id="ARBA00022989"/>
    </source>
</evidence>
<dbReference type="InterPro" id="IPR018365">
    <property type="entry name" value="Cell_cycle_FtsW-rel_CS"/>
</dbReference>
<evidence type="ECO:0000256" key="5">
    <source>
        <dbReference type="ARBA" id="ARBA00023136"/>
    </source>
</evidence>
<protein>
    <submittedName>
        <fullName evidence="7">Rod shape-determining protein RodA</fullName>
    </submittedName>
</protein>
<proteinExistence type="predicted"/>
<dbReference type="PANTHER" id="PTHR30474">
    <property type="entry name" value="CELL CYCLE PROTEIN"/>
    <property type="match status" value="1"/>
</dbReference>
<dbReference type="GO" id="GO:0005886">
    <property type="term" value="C:plasma membrane"/>
    <property type="evidence" value="ECO:0007669"/>
    <property type="project" value="TreeGrafter"/>
</dbReference>
<dbReference type="GO" id="GO:0008360">
    <property type="term" value="P:regulation of cell shape"/>
    <property type="evidence" value="ECO:0007669"/>
    <property type="project" value="UniProtKB-KW"/>
</dbReference>
<evidence type="ECO:0000313" key="7">
    <source>
        <dbReference type="EMBL" id="MBM3331348.1"/>
    </source>
</evidence>
<dbReference type="InterPro" id="IPR001182">
    <property type="entry name" value="FtsW/RodA"/>
</dbReference>
<evidence type="ECO:0000256" key="3">
    <source>
        <dbReference type="ARBA" id="ARBA00022960"/>
    </source>
</evidence>
<reference evidence="7" key="1">
    <citation type="submission" date="2019-03" db="EMBL/GenBank/DDBJ databases">
        <title>Lake Tanganyika Metagenome-Assembled Genomes (MAGs).</title>
        <authorList>
            <person name="Tran P."/>
        </authorList>
    </citation>
    <scope>NUCLEOTIDE SEQUENCE</scope>
    <source>
        <strain evidence="7">K_DeepCast_150m_m2_040</strain>
    </source>
</reference>
<keyword evidence="2 6" id="KW-0812">Transmembrane</keyword>
<dbReference type="EMBL" id="VGIR01000026">
    <property type="protein sequence ID" value="MBM3331348.1"/>
    <property type="molecule type" value="Genomic_DNA"/>
</dbReference>
<feature type="transmembrane region" description="Helical" evidence="6">
    <location>
        <begin position="126"/>
        <end position="142"/>
    </location>
</feature>
<evidence type="ECO:0000313" key="8">
    <source>
        <dbReference type="Proteomes" id="UP000779900"/>
    </source>
</evidence>
<gene>
    <name evidence="7" type="ORF">FJY68_05780</name>
</gene>
<feature type="transmembrane region" description="Helical" evidence="6">
    <location>
        <begin position="32"/>
        <end position="52"/>
    </location>
</feature>
<evidence type="ECO:0000256" key="2">
    <source>
        <dbReference type="ARBA" id="ARBA00022692"/>
    </source>
</evidence>
<keyword evidence="5 6" id="KW-0472">Membrane</keyword>
<dbReference type="NCBIfam" id="NF037961">
    <property type="entry name" value="RodA_shape"/>
    <property type="match status" value="1"/>
</dbReference>
<feature type="transmembrane region" description="Helical" evidence="6">
    <location>
        <begin position="64"/>
        <end position="81"/>
    </location>
</feature>
<dbReference type="Proteomes" id="UP000779900">
    <property type="component" value="Unassembled WGS sequence"/>
</dbReference>
<feature type="transmembrane region" description="Helical" evidence="6">
    <location>
        <begin position="331"/>
        <end position="353"/>
    </location>
</feature>